<gene>
    <name evidence="2" type="ORF">D8771_33900</name>
</gene>
<evidence type="ECO:0000313" key="2">
    <source>
        <dbReference type="EMBL" id="TGG74609.1"/>
    </source>
</evidence>
<dbReference type="NCBIfam" id="TIGR01755">
    <property type="entry name" value="flav_wrbA"/>
    <property type="match status" value="1"/>
</dbReference>
<dbReference type="GO" id="GO:0010181">
    <property type="term" value="F:FMN binding"/>
    <property type="evidence" value="ECO:0007669"/>
    <property type="project" value="InterPro"/>
</dbReference>
<proteinExistence type="inferred from homology"/>
<evidence type="ECO:0000256" key="1">
    <source>
        <dbReference type="ARBA" id="ARBA00006961"/>
    </source>
</evidence>
<dbReference type="EMBL" id="RCIY01000120">
    <property type="protein sequence ID" value="TGG74609.1"/>
    <property type="molecule type" value="Genomic_DNA"/>
</dbReference>
<dbReference type="GO" id="GO:0016020">
    <property type="term" value="C:membrane"/>
    <property type="evidence" value="ECO:0007669"/>
    <property type="project" value="TreeGrafter"/>
</dbReference>
<reference evidence="2 3" key="1">
    <citation type="submission" date="2018-10" db="EMBL/GenBank/DDBJ databases">
        <title>Isolation of pseudouridimycin from Streptomyces albus DSM 40763.</title>
        <authorList>
            <person name="Rosenqvist P."/>
            <person name="Metsae-Ketelae M."/>
            <person name="Virta P."/>
        </authorList>
    </citation>
    <scope>NUCLEOTIDE SEQUENCE [LARGE SCALE GENOMIC DNA]</scope>
    <source>
        <strain evidence="2 3">DSM 40763</strain>
    </source>
</reference>
<comment type="caution">
    <text evidence="2">The sequence shown here is derived from an EMBL/GenBank/DDBJ whole genome shotgun (WGS) entry which is preliminary data.</text>
</comment>
<dbReference type="PROSITE" id="PS50902">
    <property type="entry name" value="FLAVODOXIN_LIKE"/>
    <property type="match status" value="1"/>
</dbReference>
<dbReference type="PANTHER" id="PTHR30546:SF23">
    <property type="entry name" value="FLAVOPROTEIN-LIKE PROTEIN YCP4-RELATED"/>
    <property type="match status" value="1"/>
</dbReference>
<comment type="similarity">
    <text evidence="1">Belongs to the WrbA family.</text>
</comment>
<dbReference type="AlphaFoldDB" id="A0A6C1BVX4"/>
<dbReference type="GO" id="GO:0003955">
    <property type="term" value="F:NAD(P)H dehydrogenase (quinone) activity"/>
    <property type="evidence" value="ECO:0007669"/>
    <property type="project" value="InterPro"/>
</dbReference>
<dbReference type="Pfam" id="PF03358">
    <property type="entry name" value="FMN_red"/>
    <property type="match status" value="1"/>
</dbReference>
<dbReference type="InterPro" id="IPR029039">
    <property type="entry name" value="Flavoprotein-like_sf"/>
</dbReference>
<dbReference type="InterPro" id="IPR005025">
    <property type="entry name" value="FMN_Rdtase-like_dom"/>
</dbReference>
<organism evidence="2 3">
    <name type="scientific">Streptomyces albus</name>
    <dbReference type="NCBI Taxonomy" id="1888"/>
    <lineage>
        <taxon>Bacteria</taxon>
        <taxon>Bacillati</taxon>
        <taxon>Actinomycetota</taxon>
        <taxon>Actinomycetes</taxon>
        <taxon>Kitasatosporales</taxon>
        <taxon>Streptomycetaceae</taxon>
        <taxon>Streptomyces</taxon>
    </lineage>
</organism>
<evidence type="ECO:0000313" key="3">
    <source>
        <dbReference type="Proteomes" id="UP000298111"/>
    </source>
</evidence>
<dbReference type="RefSeq" id="WP_016467310.1">
    <property type="nucleotide sequence ID" value="NZ_BNEJ01000017.1"/>
</dbReference>
<protein>
    <submittedName>
        <fullName evidence="2">NAD(P)H:quinone oxidoreductase</fullName>
    </submittedName>
</protein>
<dbReference type="SUPFAM" id="SSF52218">
    <property type="entry name" value="Flavoproteins"/>
    <property type="match status" value="1"/>
</dbReference>
<accession>A0A6C1BVX4</accession>
<dbReference type="InterPro" id="IPR008254">
    <property type="entry name" value="Flavodoxin/NO_synth"/>
</dbReference>
<dbReference type="NCBIfam" id="NF002999">
    <property type="entry name" value="PRK03767.1"/>
    <property type="match status" value="1"/>
</dbReference>
<dbReference type="GeneID" id="75185347"/>
<name>A0A6C1BVX4_9ACTN</name>
<dbReference type="InterPro" id="IPR010089">
    <property type="entry name" value="Flavoprotein_WrbA-like"/>
</dbReference>
<sequence length="207" mass="21260">MARIAVIAHSHAGSNMSLAGAVAEGAAKEGNDHDVRLLRVADIRGDEALARAPHTGALFTERVAPHPVATLDDLVWADAIILGSGTRFGGMAASMRHFLEGAAGLWMNGVLQGKVGAAFSTASSPHGGMEQTVHDLLTAMMHFGMLIVSPGYADPVQFRASSPYGPVAQAGGPEGLMPTDGDLEAARFTGALVARTAARLSPAEPTA</sequence>
<dbReference type="Proteomes" id="UP000298111">
    <property type="component" value="Unassembled WGS sequence"/>
</dbReference>
<dbReference type="Gene3D" id="3.40.50.360">
    <property type="match status" value="1"/>
</dbReference>
<dbReference type="PANTHER" id="PTHR30546">
    <property type="entry name" value="FLAVODOXIN-RELATED PROTEIN WRBA-RELATED"/>
    <property type="match status" value="1"/>
</dbReference>